<protein>
    <recommendedName>
        <fullName evidence="1">Reverse transcriptase domain-containing protein</fullName>
    </recommendedName>
</protein>
<accession>A0AAW2LMF2</accession>
<dbReference type="InterPro" id="IPR052343">
    <property type="entry name" value="Retrotransposon-Effector_Assoc"/>
</dbReference>
<dbReference type="EMBL" id="JACGWJ010000024">
    <property type="protein sequence ID" value="KAL0320462.1"/>
    <property type="molecule type" value="Genomic_DNA"/>
</dbReference>
<dbReference type="SUPFAM" id="SSF56672">
    <property type="entry name" value="DNA/RNA polymerases"/>
    <property type="match status" value="1"/>
</dbReference>
<proteinExistence type="predicted"/>
<dbReference type="AlphaFoldDB" id="A0AAW2LMF2"/>
<organism evidence="2">
    <name type="scientific">Sesamum radiatum</name>
    <name type="common">Black benniseed</name>
    <dbReference type="NCBI Taxonomy" id="300843"/>
    <lineage>
        <taxon>Eukaryota</taxon>
        <taxon>Viridiplantae</taxon>
        <taxon>Streptophyta</taxon>
        <taxon>Embryophyta</taxon>
        <taxon>Tracheophyta</taxon>
        <taxon>Spermatophyta</taxon>
        <taxon>Magnoliopsida</taxon>
        <taxon>eudicotyledons</taxon>
        <taxon>Gunneridae</taxon>
        <taxon>Pentapetalae</taxon>
        <taxon>asterids</taxon>
        <taxon>lamiids</taxon>
        <taxon>Lamiales</taxon>
        <taxon>Pedaliaceae</taxon>
        <taxon>Sesamum</taxon>
    </lineage>
</organism>
<reference evidence="2" key="2">
    <citation type="journal article" date="2024" name="Plant">
        <title>Genomic evolution and insights into agronomic trait innovations of Sesamum species.</title>
        <authorList>
            <person name="Miao H."/>
            <person name="Wang L."/>
            <person name="Qu L."/>
            <person name="Liu H."/>
            <person name="Sun Y."/>
            <person name="Le M."/>
            <person name="Wang Q."/>
            <person name="Wei S."/>
            <person name="Zheng Y."/>
            <person name="Lin W."/>
            <person name="Duan Y."/>
            <person name="Cao H."/>
            <person name="Xiong S."/>
            <person name="Wang X."/>
            <person name="Wei L."/>
            <person name="Li C."/>
            <person name="Ma Q."/>
            <person name="Ju M."/>
            <person name="Zhao R."/>
            <person name="Li G."/>
            <person name="Mu C."/>
            <person name="Tian Q."/>
            <person name="Mei H."/>
            <person name="Zhang T."/>
            <person name="Gao T."/>
            <person name="Zhang H."/>
        </authorList>
    </citation>
    <scope>NUCLEOTIDE SEQUENCE</scope>
    <source>
        <strain evidence="2">G02</strain>
    </source>
</reference>
<dbReference type="InterPro" id="IPR000477">
    <property type="entry name" value="RT_dom"/>
</dbReference>
<name>A0AAW2LMF2_SESRA</name>
<feature type="domain" description="Reverse transcriptase" evidence="1">
    <location>
        <begin position="144"/>
        <end position="306"/>
    </location>
</feature>
<evidence type="ECO:0000259" key="1">
    <source>
        <dbReference type="Pfam" id="PF00078"/>
    </source>
</evidence>
<evidence type="ECO:0000313" key="2">
    <source>
        <dbReference type="EMBL" id="KAL0320462.1"/>
    </source>
</evidence>
<sequence>MLIIEIVLQERGNIFCRKSQFRFEAKWLQSEGRKRVVEAAWSGTVEGDAHIILWKKIQASHIGLLQWNRTEFIQSRSEIKRLEERYVQLEGNHLDVATHQEMSLISDHLAENVVRDMIRWQHRSKEYCLLNEMNFIHVVLIPKLNNPEFVTQLRPIGLCNVVIKIAYKCIVNRLKGIMGSIVSPSQSAFIPGRLITNNVLFAFELNHYRKVSSRSKNASVALKLDMRKAYDRVEWPFLRCILLKLGYESRFVYLIMLLVTTVSYSLTLNGEQFSFFKPECGIRQGDLLSLYLLQKLSPACFRKRREQVEYRGWPCVQQRQELHIYCSPMIPYCFAKRRMNKLRRFSGSLRYMCELRGKR</sequence>
<reference evidence="2" key="1">
    <citation type="submission" date="2020-06" db="EMBL/GenBank/DDBJ databases">
        <authorList>
            <person name="Li T."/>
            <person name="Hu X."/>
            <person name="Zhang T."/>
            <person name="Song X."/>
            <person name="Zhang H."/>
            <person name="Dai N."/>
            <person name="Sheng W."/>
            <person name="Hou X."/>
            <person name="Wei L."/>
        </authorList>
    </citation>
    <scope>NUCLEOTIDE SEQUENCE</scope>
    <source>
        <strain evidence="2">G02</strain>
        <tissue evidence="2">Leaf</tissue>
    </source>
</reference>
<dbReference type="InterPro" id="IPR043502">
    <property type="entry name" value="DNA/RNA_pol_sf"/>
</dbReference>
<comment type="caution">
    <text evidence="2">The sequence shown here is derived from an EMBL/GenBank/DDBJ whole genome shotgun (WGS) entry which is preliminary data.</text>
</comment>
<gene>
    <name evidence="2" type="ORF">Sradi_5307700</name>
</gene>
<dbReference type="PANTHER" id="PTHR46890">
    <property type="entry name" value="NON-LTR RETROLELEMENT REVERSE TRANSCRIPTASE-LIKE PROTEIN-RELATED"/>
    <property type="match status" value="1"/>
</dbReference>
<dbReference type="PANTHER" id="PTHR46890:SF48">
    <property type="entry name" value="RNA-DIRECTED DNA POLYMERASE"/>
    <property type="match status" value="1"/>
</dbReference>
<dbReference type="Pfam" id="PF00078">
    <property type="entry name" value="RVT_1"/>
    <property type="match status" value="1"/>
</dbReference>